<organism evidence="2">
    <name type="scientific">marine sediment metagenome</name>
    <dbReference type="NCBI Taxonomy" id="412755"/>
    <lineage>
        <taxon>unclassified sequences</taxon>
        <taxon>metagenomes</taxon>
        <taxon>ecological metagenomes</taxon>
    </lineage>
</organism>
<comment type="caution">
    <text evidence="2">The sequence shown here is derived from an EMBL/GenBank/DDBJ whole genome shotgun (WGS) entry which is preliminary data.</text>
</comment>
<dbReference type="EMBL" id="LAZR01026974">
    <property type="protein sequence ID" value="KKL67133.1"/>
    <property type="molecule type" value="Genomic_DNA"/>
</dbReference>
<feature type="region of interest" description="Disordered" evidence="1">
    <location>
        <begin position="85"/>
        <end position="129"/>
    </location>
</feature>
<name>A0A0F9DZ97_9ZZZZ</name>
<proteinExistence type="predicted"/>
<dbReference type="AlphaFoldDB" id="A0A0F9DZ97"/>
<accession>A0A0F9DZ97</accession>
<evidence type="ECO:0000313" key="2">
    <source>
        <dbReference type="EMBL" id="KKL67133.1"/>
    </source>
</evidence>
<gene>
    <name evidence="2" type="ORF">LCGC14_2138050</name>
</gene>
<reference evidence="2" key="1">
    <citation type="journal article" date="2015" name="Nature">
        <title>Complex archaea that bridge the gap between prokaryotes and eukaryotes.</title>
        <authorList>
            <person name="Spang A."/>
            <person name="Saw J.H."/>
            <person name="Jorgensen S.L."/>
            <person name="Zaremba-Niedzwiedzka K."/>
            <person name="Martijn J."/>
            <person name="Lind A.E."/>
            <person name="van Eijk R."/>
            <person name="Schleper C."/>
            <person name="Guy L."/>
            <person name="Ettema T.J."/>
        </authorList>
    </citation>
    <scope>NUCLEOTIDE SEQUENCE</scope>
</reference>
<feature type="non-terminal residue" evidence="2">
    <location>
        <position position="555"/>
    </location>
</feature>
<evidence type="ECO:0008006" key="3">
    <source>
        <dbReference type="Google" id="ProtNLM"/>
    </source>
</evidence>
<feature type="compositionally biased region" description="Pro residues" evidence="1">
    <location>
        <begin position="92"/>
        <end position="116"/>
    </location>
</feature>
<evidence type="ECO:0000256" key="1">
    <source>
        <dbReference type="SAM" id="MobiDB-lite"/>
    </source>
</evidence>
<protein>
    <recommendedName>
        <fullName evidence="3">Pre-toxin TG domain-containing protein</fullName>
    </recommendedName>
</protein>
<sequence length="555" mass="60002">MALTSKIPTFEELLKKVKTPKVPTITATGDLLDSDSASRLGYKIPSEWKVGQDITGTSLISPRGNIFKDIKLSPEGRIEDFKPFSAEGEPIKLPPVKPPPEPPPVESPPIETPPIEPLGDEIPGDLPPKGPLRDLFIQRLKAPLPEGQVDIERALRTERGISIREWEALGLTKEQRRSILKPGEEILFPLPSTTEGLQRVKIIGGEKPLKELTDAEFWEKVSETISALPGQTIFTIAGIPISAGTVTAAVLIAFGIYEMGNAGWNMLLDKVLKKPGDLNFLGRQLTRAGLNRNLNILERQRGVKIPAETRKSFINKYLSDMASSWERNVAGQGKAVNVQALQIASQNTYAQTANAVNREIQTLLPQAAQTGITMGGLAAEGGAATIQSIVQKITSNQPLNLEERQLYANQSQAVEDALKAQQVTPTPTTEAVVMPPTVTPEVHTVPERIAMPIEVQREQIRRGQAELDILPPGKVESNSIIAIRNGYVGTDAQGKVALVIQVTQEGVELKAGNVVAREGVPKVAIGRLLKQAEPMLKEAGITAPTEGLSPQGAKI</sequence>